<evidence type="ECO:0000256" key="2">
    <source>
        <dbReference type="ARBA" id="ARBA00022679"/>
    </source>
</evidence>
<keyword evidence="3 4" id="KW-0012">Acyltransferase</keyword>
<feature type="binding site" evidence="4">
    <location>
        <position position="252"/>
    </location>
    <ligand>
        <name>substrate</name>
    </ligand>
</feature>
<dbReference type="EC" id="2.3.1.46" evidence="4"/>
<gene>
    <name evidence="4" type="primary">metAS</name>
    <name evidence="5" type="ORF">SAMN02982931_03828</name>
</gene>
<dbReference type="PANTHER" id="PTHR20919">
    <property type="entry name" value="HOMOSERINE O-SUCCINYLTRANSFERASE"/>
    <property type="match status" value="1"/>
</dbReference>
<dbReference type="GO" id="GO:0008899">
    <property type="term" value="F:homoserine O-succinyltransferase activity"/>
    <property type="evidence" value="ECO:0007669"/>
    <property type="project" value="UniProtKB-EC"/>
</dbReference>
<sequence>MFVVLNQDLQGHPISGDGQLGDAGRRTLGASDTGCLEIGLVNNMPDAALRPTERQFSRLLAAAAGRHTVRLHFYSLDSIRRGDEARAYLRTTYGDLAELRSAGLDALIVTGCEPCAPHLSDEPYWQDLAGIVDWAEDNTTTTLWSCLAAHAAVLHMDGVERHRLADKRFGVLDCDVVSDSPLVAGIRSPFRVSHSRWNELRADELTAAGYRILTRSTAGDVDMFARERKSLFLFFQGHPEYTAYSLMGEYRRDVGRYLRGEMARYPATPLGYFDSKTEQRLAAFGEKAAGARDPALLEEFPGSGMLRPRSVRRLTTSGVAVIRNWLSSIATRKGEGAWAS</sequence>
<feature type="site" description="Important for substrate specificity" evidence="4">
    <location>
        <position position="195"/>
    </location>
</feature>
<name>A0A1G6DVA4_9HYPH</name>
<comment type="subcellular location">
    <subcellularLocation>
        <location evidence="4">Cytoplasm</location>
    </subcellularLocation>
</comment>
<dbReference type="GO" id="GO:0004414">
    <property type="term" value="F:homoserine O-acetyltransferase activity"/>
    <property type="evidence" value="ECO:0007669"/>
    <property type="project" value="UniProtKB-UniRule"/>
</dbReference>
<evidence type="ECO:0000256" key="4">
    <source>
        <dbReference type="HAMAP-Rule" id="MF_00295"/>
    </source>
</evidence>
<evidence type="ECO:0000256" key="1">
    <source>
        <dbReference type="ARBA" id="ARBA00022605"/>
    </source>
</evidence>
<feature type="binding site" evidence="4">
    <location>
        <position position="167"/>
    </location>
    <ligand>
        <name>substrate</name>
    </ligand>
</feature>
<feature type="site" description="Important for acyl-CoA specificity" evidence="4">
    <location>
        <position position="147"/>
    </location>
</feature>
<feature type="active site" description="Acyl-thioester intermediate" evidence="4">
    <location>
        <position position="146"/>
    </location>
</feature>
<evidence type="ECO:0000256" key="3">
    <source>
        <dbReference type="ARBA" id="ARBA00023315"/>
    </source>
</evidence>
<keyword evidence="1 4" id="KW-0028">Amino-acid biosynthesis</keyword>
<comment type="caution">
    <text evidence="4">Lacks conserved residue(s) required for the propagation of feature annotation.</text>
</comment>
<feature type="active site" description="Proton acceptor" evidence="4">
    <location>
        <position position="238"/>
    </location>
</feature>
<dbReference type="InterPro" id="IPR029062">
    <property type="entry name" value="Class_I_gatase-like"/>
</dbReference>
<feature type="site" description="Important for acyl-CoA specificity" evidence="4">
    <location>
        <position position="113"/>
    </location>
</feature>
<evidence type="ECO:0000313" key="6">
    <source>
        <dbReference type="Proteomes" id="UP000199071"/>
    </source>
</evidence>
<protein>
    <recommendedName>
        <fullName evidence="4">Homoserine O-succinyltransferase</fullName>
        <shortName evidence="4">HST</shortName>
        <ecNumber evidence="4">2.3.1.46</ecNumber>
    </recommendedName>
    <alternativeName>
        <fullName evidence="4">Homoserine transsuccinylase</fullName>
        <shortName evidence="4">HTS</shortName>
    </alternativeName>
</protein>
<comment type="catalytic activity">
    <reaction evidence="4">
        <text>L-homoserine + succinyl-CoA = O-succinyl-L-homoserine + CoA</text>
        <dbReference type="Rhea" id="RHEA:22008"/>
        <dbReference type="ChEBI" id="CHEBI:57287"/>
        <dbReference type="ChEBI" id="CHEBI:57292"/>
        <dbReference type="ChEBI" id="CHEBI:57476"/>
        <dbReference type="ChEBI" id="CHEBI:57661"/>
        <dbReference type="EC" id="2.3.1.46"/>
    </reaction>
</comment>
<dbReference type="PANTHER" id="PTHR20919:SF0">
    <property type="entry name" value="HOMOSERINE O-SUCCINYLTRANSFERASE"/>
    <property type="match status" value="1"/>
</dbReference>
<keyword evidence="4" id="KW-0963">Cytoplasm</keyword>
<dbReference type="GO" id="GO:0005737">
    <property type="term" value="C:cytoplasm"/>
    <property type="evidence" value="ECO:0007669"/>
    <property type="project" value="UniProtKB-SubCell"/>
</dbReference>
<dbReference type="GO" id="GO:0009086">
    <property type="term" value="P:methionine biosynthetic process"/>
    <property type="evidence" value="ECO:0007669"/>
    <property type="project" value="UniProtKB-UniRule"/>
</dbReference>
<comment type="function">
    <text evidence="4">Transfers a succinyl group from succinyl-CoA to L-homoserine, forming succinyl-L-homoserine.</text>
</comment>
<evidence type="ECO:0000313" key="5">
    <source>
        <dbReference type="EMBL" id="SDB49050.1"/>
    </source>
</evidence>
<comment type="similarity">
    <text evidence="4">Belongs to the MetA family.</text>
</comment>
<dbReference type="Pfam" id="PF04204">
    <property type="entry name" value="HTS"/>
    <property type="match status" value="1"/>
</dbReference>
<organism evidence="5 6">
    <name type="scientific">Bauldia litoralis</name>
    <dbReference type="NCBI Taxonomy" id="665467"/>
    <lineage>
        <taxon>Bacteria</taxon>
        <taxon>Pseudomonadati</taxon>
        <taxon>Pseudomonadota</taxon>
        <taxon>Alphaproteobacteria</taxon>
        <taxon>Hyphomicrobiales</taxon>
        <taxon>Kaistiaceae</taxon>
        <taxon>Bauldia</taxon>
    </lineage>
</organism>
<dbReference type="STRING" id="665467.SAMN02982931_03828"/>
<keyword evidence="6" id="KW-1185">Reference proteome</keyword>
<accession>A0A1G6DVA4</accession>
<dbReference type="AlphaFoldDB" id="A0A1G6DVA4"/>
<dbReference type="NCBIfam" id="NF003776">
    <property type="entry name" value="PRK05368.1-3"/>
    <property type="match status" value="1"/>
</dbReference>
<proteinExistence type="inferred from homology"/>
<keyword evidence="4" id="KW-0486">Methionine biosynthesis</keyword>
<dbReference type="HAMAP" id="MF_00295">
    <property type="entry name" value="MetA_acyltransf"/>
    <property type="match status" value="1"/>
</dbReference>
<comment type="pathway">
    <text evidence="4">Amino-acid biosynthesis; L-methionine biosynthesis via de novo pathway; O-succinyl-L-homoserine from L-homoserine: step 1/1.</text>
</comment>
<dbReference type="Proteomes" id="UP000199071">
    <property type="component" value="Unassembled WGS sequence"/>
</dbReference>
<reference evidence="5 6" key="1">
    <citation type="submission" date="2016-10" db="EMBL/GenBank/DDBJ databases">
        <authorList>
            <person name="de Groot N.N."/>
        </authorList>
    </citation>
    <scope>NUCLEOTIDE SEQUENCE [LARGE SCALE GENOMIC DNA]</scope>
    <source>
        <strain evidence="5 6">ATCC 35022</strain>
    </source>
</reference>
<dbReference type="UniPathway" id="UPA00051">
    <property type="reaction ID" value="UER00075"/>
</dbReference>
<dbReference type="SUPFAM" id="SSF52317">
    <property type="entry name" value="Class I glutamine amidotransferase-like"/>
    <property type="match status" value="1"/>
</dbReference>
<keyword evidence="2 4" id="KW-0808">Transferase</keyword>
<dbReference type="Gene3D" id="3.40.50.880">
    <property type="match status" value="1"/>
</dbReference>
<feature type="active site" evidence="4">
    <location>
        <position position="240"/>
    </location>
</feature>
<dbReference type="InterPro" id="IPR033752">
    <property type="entry name" value="MetA_family"/>
</dbReference>
<dbReference type="EMBL" id="FMXQ01000008">
    <property type="protein sequence ID" value="SDB49050.1"/>
    <property type="molecule type" value="Genomic_DNA"/>
</dbReference>
<feature type="binding site" evidence="4">
    <location>
        <position position="195"/>
    </location>
    <ligand>
        <name>substrate</name>
    </ligand>
</feature>